<dbReference type="PANTHER" id="PTHR35841:SF1">
    <property type="entry name" value="PHOSPHONATES-BINDING PERIPLASMIC PROTEIN"/>
    <property type="match status" value="1"/>
</dbReference>
<dbReference type="EMBL" id="LHUG01000005">
    <property type="protein sequence ID" value="PAB00875.1"/>
    <property type="molecule type" value="Genomic_DNA"/>
</dbReference>
<keyword evidence="5" id="KW-1185">Reference proteome</keyword>
<reference evidence="3 5" key="2">
    <citation type="submission" date="2015-08" db="EMBL/GenBank/DDBJ databases">
        <title>Enterococcus genome sequence.</title>
        <authorList>
            <person name="Acedo J.Z."/>
            <person name="Vederas J.C."/>
        </authorList>
    </citation>
    <scope>NUCLEOTIDE SEQUENCE [LARGE SCALE GENOMIC DNA]</scope>
    <source>
        <strain evidence="3 5">49</strain>
    </source>
</reference>
<gene>
    <name evidence="3" type="ORF">AKL21_06370</name>
    <name evidence="2" type="ORF">RU96_GL001806</name>
</gene>
<feature type="chain" id="PRO_5044562502" evidence="1">
    <location>
        <begin position="28"/>
        <end position="352"/>
    </location>
</feature>
<dbReference type="PANTHER" id="PTHR35841">
    <property type="entry name" value="PHOSPHONATES-BINDING PERIPLASMIC PROTEIN"/>
    <property type="match status" value="1"/>
</dbReference>
<dbReference type="Proteomes" id="UP000182835">
    <property type="component" value="Unassembled WGS sequence"/>
</dbReference>
<evidence type="ECO:0000313" key="4">
    <source>
        <dbReference type="Proteomes" id="UP000182835"/>
    </source>
</evidence>
<dbReference type="SUPFAM" id="SSF53850">
    <property type="entry name" value="Periplasmic binding protein-like II"/>
    <property type="match status" value="1"/>
</dbReference>
<dbReference type="RefSeq" id="WP_071864211.1">
    <property type="nucleotide sequence ID" value="NZ_JBHLVQ010000013.1"/>
</dbReference>
<reference evidence="2 4" key="1">
    <citation type="submission" date="2014-12" db="EMBL/GenBank/DDBJ databases">
        <title>Draft genome sequences of 29 type strains of Enterococci.</title>
        <authorList>
            <person name="Zhong Z."/>
            <person name="Sun Z."/>
            <person name="Liu W."/>
            <person name="Zhang W."/>
            <person name="Zhang H."/>
        </authorList>
    </citation>
    <scope>NUCLEOTIDE SEQUENCE [LARGE SCALE GENOMIC DNA]</scope>
    <source>
        <strain evidence="2 4">DSM 21207</strain>
    </source>
</reference>
<evidence type="ECO:0000313" key="5">
    <source>
        <dbReference type="Proteomes" id="UP000216797"/>
    </source>
</evidence>
<dbReference type="OrthoDB" id="9776786at2"/>
<feature type="signal peptide" evidence="1">
    <location>
        <begin position="1"/>
        <end position="27"/>
    </location>
</feature>
<accession>A0A1L8R7U5</accession>
<sequence>MFKKVLKVGLASAAAMLLLAGCGSSSSNDSKGEKDADGNIKLEKLTIGFVPSRDADEIVTATEPLKNLLKDQMKKEGYNIENVDISVGTSYEAVGESLSSGTLDVGFIPGGTYVLYEDGTDVLLTATRKGLSIDSDDAKVWNDEKPTKNTDEQVAYYRALIIAGPSAKGQALAKKVNAGEKLTWDDLNSASWAMANSSSSAGYIYPTLWMNKNYDKTLLDLKDAVQSDSYASSFARLAAGQIDVVMAYADARLDYVDTWTKEFGRKNDIWSETNVIGVTDPIYNDTISVSKNAPNMDADLKKALSKAFIEIGKTEEGKKVISIYNHEGYKEAKASDYDDEKKAQELIKKISE</sequence>
<evidence type="ECO:0000313" key="2">
    <source>
        <dbReference type="EMBL" id="OJG15829.1"/>
    </source>
</evidence>
<protein>
    <submittedName>
        <fullName evidence="3">Phosphonate ABC transporter substrate-binding protein</fullName>
    </submittedName>
</protein>
<keyword evidence="1" id="KW-0732">Signal</keyword>
<dbReference type="STRING" id="317010.RU96_GL001806"/>
<evidence type="ECO:0000313" key="3">
    <source>
        <dbReference type="EMBL" id="PAB00875.1"/>
    </source>
</evidence>
<dbReference type="Proteomes" id="UP000216797">
    <property type="component" value="Unassembled WGS sequence"/>
</dbReference>
<organism evidence="2 4">
    <name type="scientific">Enterococcus canintestini</name>
    <dbReference type="NCBI Taxonomy" id="317010"/>
    <lineage>
        <taxon>Bacteria</taxon>
        <taxon>Bacillati</taxon>
        <taxon>Bacillota</taxon>
        <taxon>Bacilli</taxon>
        <taxon>Lactobacillales</taxon>
        <taxon>Enterococcaceae</taxon>
        <taxon>Enterococcus</taxon>
    </lineage>
</organism>
<dbReference type="Gene3D" id="3.40.190.10">
    <property type="entry name" value="Periplasmic binding protein-like II"/>
    <property type="match status" value="2"/>
</dbReference>
<evidence type="ECO:0000256" key="1">
    <source>
        <dbReference type="SAM" id="SignalP"/>
    </source>
</evidence>
<name>A0A1L8R7U5_9ENTE</name>
<dbReference type="PROSITE" id="PS51257">
    <property type="entry name" value="PROKAR_LIPOPROTEIN"/>
    <property type="match status" value="1"/>
</dbReference>
<dbReference type="Pfam" id="PF12974">
    <property type="entry name" value="Phosphonate-bd"/>
    <property type="match status" value="1"/>
</dbReference>
<proteinExistence type="predicted"/>
<dbReference type="AlphaFoldDB" id="A0A1L8R7U5"/>
<comment type="caution">
    <text evidence="2">The sequence shown here is derived from an EMBL/GenBank/DDBJ whole genome shotgun (WGS) entry which is preliminary data.</text>
</comment>
<dbReference type="EMBL" id="JXKG01000004">
    <property type="protein sequence ID" value="OJG15829.1"/>
    <property type="molecule type" value="Genomic_DNA"/>
</dbReference>